<name>A0A327KRU6_9BRAD</name>
<dbReference type="RefSeq" id="WP_111357768.1">
    <property type="nucleotide sequence ID" value="NZ_NHSK01000025.1"/>
</dbReference>
<evidence type="ECO:0000313" key="3">
    <source>
        <dbReference type="EMBL" id="RAI38068.1"/>
    </source>
</evidence>
<proteinExistence type="predicted"/>
<gene>
    <name evidence="3" type="ORF">CH338_13915</name>
</gene>
<dbReference type="OrthoDB" id="1496333at2"/>
<keyword evidence="4" id="KW-1185">Reference proteome</keyword>
<feature type="region of interest" description="Disordered" evidence="1">
    <location>
        <begin position="324"/>
        <end position="353"/>
    </location>
</feature>
<dbReference type="AlphaFoldDB" id="A0A327KRU6"/>
<dbReference type="InterPro" id="IPR027417">
    <property type="entry name" value="P-loop_NTPase"/>
</dbReference>
<dbReference type="Pfam" id="PF22548">
    <property type="entry name" value="AEP-TOTE"/>
    <property type="match status" value="1"/>
</dbReference>
<dbReference type="Gene3D" id="3.40.50.300">
    <property type="entry name" value="P-loop containing nucleotide triphosphate hydrolases"/>
    <property type="match status" value="1"/>
</dbReference>
<dbReference type="Proteomes" id="UP000248863">
    <property type="component" value="Unassembled WGS sequence"/>
</dbReference>
<feature type="domain" description="TOTE conflict system primase" evidence="2">
    <location>
        <begin position="64"/>
        <end position="179"/>
    </location>
</feature>
<sequence>MKNIDGTDSAGKLAGANEVAELMELFGGCDSRHGTHGEPVWEPDKGKWTIRSTARTLREGPTADLWQQHLDGKRPLGVIPITSEGLCWWGSIDVDVYDIDTVGTVRKVRDLKLPLVPCTSKSGGLHLFMFLSQPTPAAEVQAALRSIAGRLELSPHVEVFPKQLSISEEKAGSWIVMPYFGGTFGGKLREQVGLNDYGNPMPLEGFIRAAREARLTPADFVSTGASARAVVTPPRQRAACGEAADLTGRGFGGRMLAVWSRRLAGTPEGRRNDMIAAAAFHLGRIVGRDWVSRDEAEDALRTVFSQWPNVDHSEDTMRRQLDRGAANPHDDLAPEAPPWPDLRTRRKDGSSPGEIRVVQLSDVPMRAMDWLWKGHLLRGSIEMLSGGVNLGKSQVQMGWIASVTAGRPWPDGTPGPEPGNVILITAEDNLYHTVGPRCRAAKGDPARVTVVEGIRRDERTDMFTLTTDLGELERLIREKNAALVAIDPITAYMGGKVDSHNATDVRSVLSPLKDIAERTNAAFSIITHPPKSASGKRANDLFIGSQAFVAVARIGHLILEEREKDEDGKWVETGRCLLTIAKNNLHRYPPTLAYTIDEVAVGQDDHGEVITAPYVVWDPKPVDGTADQLMKLYDGRGEERNPAVALLRDLLGSPDDCRSVDAASVTRAREARGLSEDQMKRARAKLGVRATKVGQPGTAGQKWVWHYDGCDPKSGELLV</sequence>
<dbReference type="EMBL" id="NPEU01000144">
    <property type="protein sequence ID" value="RAI38068.1"/>
    <property type="molecule type" value="Genomic_DNA"/>
</dbReference>
<evidence type="ECO:0000313" key="4">
    <source>
        <dbReference type="Proteomes" id="UP000248863"/>
    </source>
</evidence>
<organism evidence="3 4">
    <name type="scientific">Rhodoplanes elegans</name>
    <dbReference type="NCBI Taxonomy" id="29408"/>
    <lineage>
        <taxon>Bacteria</taxon>
        <taxon>Pseudomonadati</taxon>
        <taxon>Pseudomonadota</taxon>
        <taxon>Alphaproteobacteria</taxon>
        <taxon>Hyphomicrobiales</taxon>
        <taxon>Nitrobacteraceae</taxon>
        <taxon>Rhodoplanes</taxon>
    </lineage>
</organism>
<reference evidence="3 4" key="1">
    <citation type="submission" date="2017-07" db="EMBL/GenBank/DDBJ databases">
        <title>Draft Genome Sequences of Select Purple Nonsulfur Bacteria.</title>
        <authorList>
            <person name="Lasarre B."/>
            <person name="Mckinlay J.B."/>
        </authorList>
    </citation>
    <scope>NUCLEOTIDE SEQUENCE [LARGE SCALE GENOMIC DNA]</scope>
    <source>
        <strain evidence="3 4">DSM 11907</strain>
    </source>
</reference>
<evidence type="ECO:0000259" key="2">
    <source>
        <dbReference type="Pfam" id="PF22548"/>
    </source>
</evidence>
<accession>A0A327KRU6</accession>
<dbReference type="SUPFAM" id="SSF52540">
    <property type="entry name" value="P-loop containing nucleoside triphosphate hydrolases"/>
    <property type="match status" value="1"/>
</dbReference>
<comment type="caution">
    <text evidence="3">The sequence shown here is derived from an EMBL/GenBank/DDBJ whole genome shotgun (WGS) entry which is preliminary data.</text>
</comment>
<protein>
    <recommendedName>
        <fullName evidence="2">TOTE conflict system primase domain-containing protein</fullName>
    </recommendedName>
</protein>
<dbReference type="Pfam" id="PF13481">
    <property type="entry name" value="AAA_25"/>
    <property type="match status" value="1"/>
</dbReference>
<evidence type="ECO:0000256" key="1">
    <source>
        <dbReference type="SAM" id="MobiDB-lite"/>
    </source>
</evidence>
<dbReference type="InterPro" id="IPR054347">
    <property type="entry name" value="TOTE_primase"/>
</dbReference>